<dbReference type="AlphaFoldDB" id="A0A3Q3R1I6"/>
<evidence type="ECO:0000256" key="3">
    <source>
        <dbReference type="ARBA" id="ARBA00022843"/>
    </source>
</evidence>
<keyword evidence="3" id="KW-0832">Ubl conjugation</keyword>
<evidence type="ECO:0000256" key="2">
    <source>
        <dbReference type="ARBA" id="ARBA00022499"/>
    </source>
</evidence>
<keyword evidence="4" id="KW-0539">Nucleus</keyword>
<name>A0A3Q3R1I6_MONAL</name>
<dbReference type="GO" id="GO:0070182">
    <property type="term" value="F:DNA polymerase binding"/>
    <property type="evidence" value="ECO:0007669"/>
    <property type="project" value="TreeGrafter"/>
</dbReference>
<dbReference type="InterPro" id="IPR029448">
    <property type="entry name" value="FANCD2"/>
</dbReference>
<evidence type="ECO:0000256" key="6">
    <source>
        <dbReference type="SAM" id="MobiDB-lite"/>
    </source>
</evidence>
<dbReference type="Proteomes" id="UP000261600">
    <property type="component" value="Unplaced"/>
</dbReference>
<proteinExistence type="inferred from homology"/>
<dbReference type="GO" id="GO:0007129">
    <property type="term" value="P:homologous chromosome pairing at meiosis"/>
    <property type="evidence" value="ECO:0007669"/>
    <property type="project" value="TreeGrafter"/>
</dbReference>
<evidence type="ECO:0000313" key="7">
    <source>
        <dbReference type="Ensembl" id="ENSMALP00000024591.1"/>
    </source>
</evidence>
<dbReference type="GO" id="GO:0005634">
    <property type="term" value="C:nucleus"/>
    <property type="evidence" value="ECO:0007669"/>
    <property type="project" value="UniProtKB-SubCell"/>
</dbReference>
<evidence type="ECO:0008006" key="9">
    <source>
        <dbReference type="Google" id="ProtNLM"/>
    </source>
</evidence>
<keyword evidence="8" id="KW-1185">Reference proteome</keyword>
<feature type="region of interest" description="Disordered" evidence="6">
    <location>
        <begin position="1222"/>
        <end position="1258"/>
    </location>
</feature>
<reference evidence="7" key="2">
    <citation type="submission" date="2025-09" db="UniProtKB">
        <authorList>
            <consortium name="Ensembl"/>
        </authorList>
    </citation>
    <scope>IDENTIFICATION</scope>
</reference>
<comment type="subcellular location">
    <subcellularLocation>
        <location evidence="1">Nucleus</location>
    </subcellularLocation>
</comment>
<evidence type="ECO:0000256" key="4">
    <source>
        <dbReference type="ARBA" id="ARBA00023242"/>
    </source>
</evidence>
<evidence type="ECO:0000256" key="5">
    <source>
        <dbReference type="ARBA" id="ARBA00093456"/>
    </source>
</evidence>
<evidence type="ECO:0000313" key="8">
    <source>
        <dbReference type="Proteomes" id="UP000261600"/>
    </source>
</evidence>
<dbReference type="PANTHER" id="PTHR32086:SF0">
    <property type="entry name" value="FANCONI ANEMIA GROUP D2 PROTEIN"/>
    <property type="match status" value="1"/>
</dbReference>
<accession>A0A3Q3R1I6</accession>
<dbReference type="GO" id="GO:1990918">
    <property type="term" value="P:double-strand break repair involved in meiotic recombination"/>
    <property type="evidence" value="ECO:0007669"/>
    <property type="project" value="TreeGrafter"/>
</dbReference>
<protein>
    <recommendedName>
        <fullName evidence="9">FA complementation group D2</fullName>
    </recommendedName>
</protein>
<feature type="compositionally biased region" description="Acidic residues" evidence="6">
    <location>
        <begin position="1232"/>
        <end position="1244"/>
    </location>
</feature>
<feature type="region of interest" description="Disordered" evidence="6">
    <location>
        <begin position="736"/>
        <end position="769"/>
    </location>
</feature>
<reference evidence="7" key="1">
    <citation type="submission" date="2025-08" db="UniProtKB">
        <authorList>
            <consortium name="Ensembl"/>
        </authorList>
    </citation>
    <scope>IDENTIFICATION</scope>
</reference>
<comment type="similarity">
    <text evidence="5">Belongs to the Fanconi anemia protein FANCD2 family.</text>
</comment>
<feature type="compositionally biased region" description="Polar residues" evidence="6">
    <location>
        <begin position="743"/>
        <end position="752"/>
    </location>
</feature>
<dbReference type="PANTHER" id="PTHR32086">
    <property type="entry name" value="FANCONI ANEMIA GROUP D2 PROTEIN"/>
    <property type="match status" value="1"/>
</dbReference>
<evidence type="ECO:0000256" key="1">
    <source>
        <dbReference type="ARBA" id="ARBA00004123"/>
    </source>
</evidence>
<organism evidence="7 8">
    <name type="scientific">Monopterus albus</name>
    <name type="common">Swamp eel</name>
    <dbReference type="NCBI Taxonomy" id="43700"/>
    <lineage>
        <taxon>Eukaryota</taxon>
        <taxon>Metazoa</taxon>
        <taxon>Chordata</taxon>
        <taxon>Craniata</taxon>
        <taxon>Vertebrata</taxon>
        <taxon>Euteleostomi</taxon>
        <taxon>Actinopterygii</taxon>
        <taxon>Neopterygii</taxon>
        <taxon>Teleostei</taxon>
        <taxon>Neoteleostei</taxon>
        <taxon>Acanthomorphata</taxon>
        <taxon>Anabantaria</taxon>
        <taxon>Synbranchiformes</taxon>
        <taxon>Synbranchidae</taxon>
        <taxon>Monopterus</taxon>
    </lineage>
</organism>
<dbReference type="Ensembl" id="ENSMALT00000025054.1">
    <property type="protein sequence ID" value="ENSMALP00000024591.1"/>
    <property type="gene ID" value="ENSMALG00000016958.1"/>
</dbReference>
<sequence>IQKLLQKSPRYPGIVQEFITGLEAHIEDPVTFRNCLLPCPTECLFMCVVLNVHVFPIMQTCIINTLLEKLPEFMLDGSGCNHVFLCLFSFGYLYTLDLYLQELAAKLMELVSVAPLEVQRDIITSLPEILEDSQHSDIASQLNSLLKENTQLTVPILDALSSLNLSSSLLTEVIRGAVMATLAAVQLEDLPVVVKFILHSVSASDAYEVVCNLRKKLELEQCVLPPVLQASQSRMKSKGAAVRSASTPAAGSSQDSIALILDAIKSAVRFQKTISEAWLKVGRYFKVIDLLVLFILHSTNANQCRRGAERLLKVKVRTGLIQEALLQRTFRDYSQVMRGYFPSILALAQCLLRSPDPCVVPFGGHMYRQTFSAFDSYCQQEVVGSLVTHVCSGLGGEVDMALVLLCGLVTEKPSEMVQYLTLGILDYMDNLTPQQIRQLFQLLSRLAFGQQQQGSHIQDDMHIVIRKQLSSTVPKYKRIGIIGAVQIIGSMGVTALLELVKSSSENSPEATALYYDELASLILTSTLDPQKVLSLIIYSYNLCHYSFPPVCLSSFPFPACVMYNLDEEESQGSIAVNLLPLLAKDIQNKAEQRVSPLCLSPFFRLLRMCEEKQHQGDLEEIDALLGCPLILIDMDIVEKTESLSKPEREFLCTLLFHTINWFREVINAFCKQTEIEMKMKVITRLQNITYLQTLLEKALAATPGYVPPLANFDGNGTDGVVLGSIAPVNKAKKGKKRKALGKNSSESSSQLEEVTEADETQQEQSEKEKVKEIQQGVSLVSYRQFFRELDMEVLNVLQCGLLSRSLLDTELHTKGREEALLGPAELVFLLEDMLRKLDFSLTAAPAKKAPFLKGRINKSVGFSHLQQRSSIDVASCCVQLLPALCSHLENCHNNFQTLLSENNGVVDGPATDLQAHLLMSSTYQLLLQVLNTTFSWSGFSQPGHRSLLKKGLGVLAGRLKEGGAELTLEQLVKHSFEYLLNFRSTVPSLSTALSLSQLVSTVSERGGNPTAYREQTASLAKHFLSQNWVTASGEKERGNKFNEALHTLLSIYLEHVDDILKAVEEIAGEGIPELLNASKDESSSGFSLTHFFFFQMICMSYSMYPMSVQAQSEKLLTWNLAVRDFHILVNLVKLLQFCINHFKRHKEDVQSLLKTFQLSTRQLHHLCGHSKIHQDTSLTNHVPAIKKSLELFVYRVKAMLTLNNCQEAFWMGNLKNRNLKGEEILSQKAQESDDDDDDDEEEEERQSPQQSEDEETAW</sequence>
<dbReference type="Pfam" id="PF14631">
    <property type="entry name" value="FancD2"/>
    <property type="match status" value="2"/>
</dbReference>
<dbReference type="GO" id="GO:0031573">
    <property type="term" value="P:mitotic intra-S DNA damage checkpoint signaling"/>
    <property type="evidence" value="ECO:0007669"/>
    <property type="project" value="TreeGrafter"/>
</dbReference>
<keyword evidence="2" id="KW-1017">Isopeptide bond</keyword>
<dbReference type="CDD" id="cd11721">
    <property type="entry name" value="FANCD2"/>
    <property type="match status" value="1"/>
</dbReference>
<dbReference type="GO" id="GO:0000793">
    <property type="term" value="C:condensed chromosome"/>
    <property type="evidence" value="ECO:0007669"/>
    <property type="project" value="TreeGrafter"/>
</dbReference>
<dbReference type="GO" id="GO:0036297">
    <property type="term" value="P:interstrand cross-link repair"/>
    <property type="evidence" value="ECO:0007669"/>
    <property type="project" value="TreeGrafter"/>
</dbReference>